<dbReference type="InterPro" id="IPR011008">
    <property type="entry name" value="Dimeric_a/b-barrel"/>
</dbReference>
<accession>A0ABV2J1J2</accession>
<organism evidence="3 4">
    <name type="scientific">Rhizobium aquaticum</name>
    <dbReference type="NCBI Taxonomy" id="1549636"/>
    <lineage>
        <taxon>Bacteria</taxon>
        <taxon>Pseudomonadati</taxon>
        <taxon>Pseudomonadota</taxon>
        <taxon>Alphaproteobacteria</taxon>
        <taxon>Hyphomicrobiales</taxon>
        <taxon>Rhizobiaceae</taxon>
        <taxon>Rhizobium/Agrobacterium group</taxon>
        <taxon>Rhizobium</taxon>
    </lineage>
</organism>
<name>A0ABV2J1J2_9HYPH</name>
<evidence type="ECO:0000313" key="4">
    <source>
        <dbReference type="Proteomes" id="UP001549047"/>
    </source>
</evidence>
<feature type="domain" description="YCII-related" evidence="2">
    <location>
        <begin position="1"/>
        <end position="79"/>
    </location>
</feature>
<keyword evidence="4" id="KW-1185">Reference proteome</keyword>
<evidence type="ECO:0000256" key="1">
    <source>
        <dbReference type="ARBA" id="ARBA00007689"/>
    </source>
</evidence>
<gene>
    <name evidence="3" type="ORF">ABID16_002953</name>
</gene>
<evidence type="ECO:0000313" key="3">
    <source>
        <dbReference type="EMBL" id="MET3614616.1"/>
    </source>
</evidence>
<dbReference type="SUPFAM" id="SSF54909">
    <property type="entry name" value="Dimeric alpha+beta barrel"/>
    <property type="match status" value="1"/>
</dbReference>
<evidence type="ECO:0000259" key="2">
    <source>
        <dbReference type="Pfam" id="PF03795"/>
    </source>
</evidence>
<reference evidence="3 4" key="1">
    <citation type="submission" date="2024-06" db="EMBL/GenBank/DDBJ databases">
        <title>Genomic Encyclopedia of Type Strains, Phase IV (KMG-IV): sequencing the most valuable type-strain genomes for metagenomic binning, comparative biology and taxonomic classification.</title>
        <authorList>
            <person name="Goeker M."/>
        </authorList>
    </citation>
    <scope>NUCLEOTIDE SEQUENCE [LARGE SCALE GENOMIC DNA]</scope>
    <source>
        <strain evidence="3 4">DSM 29780</strain>
    </source>
</reference>
<dbReference type="Pfam" id="PF03795">
    <property type="entry name" value="YCII"/>
    <property type="match status" value="1"/>
</dbReference>
<comment type="caution">
    <text evidence="3">The sequence shown here is derived from an EMBL/GenBank/DDBJ whole genome shotgun (WGS) entry which is preliminary data.</text>
</comment>
<sequence length="94" mass="10295">MFIISLTYKKPTEEADKHMAAHMDWLKAAYADGTFIASGRKIPRTGGVILARGERPAIEALCTQDPFVIHDIADIDIVEVNFTTTAEGFEGLKG</sequence>
<dbReference type="PANTHER" id="PTHR37828">
    <property type="entry name" value="GSR2449 PROTEIN"/>
    <property type="match status" value="1"/>
</dbReference>
<dbReference type="PANTHER" id="PTHR37828:SF1">
    <property type="entry name" value="YCII-RELATED DOMAIN-CONTAINING PROTEIN"/>
    <property type="match status" value="1"/>
</dbReference>
<proteinExistence type="inferred from homology"/>
<dbReference type="InterPro" id="IPR005545">
    <property type="entry name" value="YCII"/>
</dbReference>
<dbReference type="Proteomes" id="UP001549047">
    <property type="component" value="Unassembled WGS sequence"/>
</dbReference>
<dbReference type="RefSeq" id="WP_354557106.1">
    <property type="nucleotide sequence ID" value="NZ_JBEPMB010000004.1"/>
</dbReference>
<comment type="similarity">
    <text evidence="1">Belongs to the YciI family.</text>
</comment>
<dbReference type="EMBL" id="JBEPMB010000004">
    <property type="protein sequence ID" value="MET3614616.1"/>
    <property type="molecule type" value="Genomic_DNA"/>
</dbReference>
<protein>
    <submittedName>
        <fullName evidence="3">Uncharacterized protein YciI</fullName>
    </submittedName>
</protein>